<name>A0A5P9JZY0_9HYPH</name>
<dbReference type="KEGG" id="mico:GDR74_04315"/>
<evidence type="ECO:0000313" key="1">
    <source>
        <dbReference type="EMBL" id="QFU15504.1"/>
    </source>
</evidence>
<protein>
    <submittedName>
        <fullName evidence="1">Uncharacterized protein</fullName>
    </submittedName>
</protein>
<proteinExistence type="predicted"/>
<reference evidence="1 2" key="1">
    <citation type="submission" date="2019-10" db="EMBL/GenBank/DDBJ databases">
        <title>Isolation, Identification of Microvirga thermotolerans HR1, a novel thermophilic bacterium and Comparative Genomics of the genus Microvirga.</title>
        <authorList>
            <person name="Li J."/>
            <person name="Zhang W."/>
            <person name="Lin M."/>
            <person name="Wang J."/>
        </authorList>
    </citation>
    <scope>NUCLEOTIDE SEQUENCE [LARGE SCALE GENOMIC DNA]</scope>
    <source>
        <strain evidence="1 2">HR1</strain>
    </source>
</reference>
<evidence type="ECO:0000313" key="2">
    <source>
        <dbReference type="Proteomes" id="UP000325614"/>
    </source>
</evidence>
<dbReference type="Proteomes" id="UP000325614">
    <property type="component" value="Chromosome"/>
</dbReference>
<gene>
    <name evidence="1" type="ORF">GDR74_04315</name>
</gene>
<dbReference type="EMBL" id="CP045423">
    <property type="protein sequence ID" value="QFU15504.1"/>
    <property type="molecule type" value="Genomic_DNA"/>
</dbReference>
<accession>A0A5P9JZY0</accession>
<sequence>MSAYNLFRNTGSEGLSCAVPEERSVPRFVTAPQWEFAGRVDGRRQKPLGFDEKAAATGVRFNGFYLFASFQERARGAHGTP</sequence>
<organism evidence="1 2">
    <name type="scientific">Microvirga thermotolerans</name>
    <dbReference type="NCBI Taxonomy" id="2651334"/>
    <lineage>
        <taxon>Bacteria</taxon>
        <taxon>Pseudomonadati</taxon>
        <taxon>Pseudomonadota</taxon>
        <taxon>Alphaproteobacteria</taxon>
        <taxon>Hyphomicrobiales</taxon>
        <taxon>Methylobacteriaceae</taxon>
        <taxon>Microvirga</taxon>
    </lineage>
</organism>
<keyword evidence="2" id="KW-1185">Reference proteome</keyword>
<dbReference type="AlphaFoldDB" id="A0A5P9JZY0"/>